<protein>
    <recommendedName>
        <fullName evidence="3">Non-specific serine/threonine protein kinase</fullName>
    </recommendedName>
</protein>
<name>A0A3P7HWZ5_STRVU</name>
<dbReference type="GO" id="GO:0035556">
    <property type="term" value="P:intracellular signal transduction"/>
    <property type="evidence" value="ECO:0007669"/>
    <property type="project" value="TreeGrafter"/>
</dbReference>
<organism evidence="1 2">
    <name type="scientific">Strongylus vulgaris</name>
    <name type="common">Blood worm</name>
    <dbReference type="NCBI Taxonomy" id="40348"/>
    <lineage>
        <taxon>Eukaryota</taxon>
        <taxon>Metazoa</taxon>
        <taxon>Ecdysozoa</taxon>
        <taxon>Nematoda</taxon>
        <taxon>Chromadorea</taxon>
        <taxon>Rhabditida</taxon>
        <taxon>Rhabditina</taxon>
        <taxon>Rhabditomorpha</taxon>
        <taxon>Strongyloidea</taxon>
        <taxon>Strongylidae</taxon>
        <taxon>Strongylus</taxon>
    </lineage>
</organism>
<dbReference type="PANTHER" id="PTHR24419">
    <property type="entry name" value="INTERLEUKIN-1 RECEPTOR-ASSOCIATED KINASE"/>
    <property type="match status" value="1"/>
</dbReference>
<evidence type="ECO:0000313" key="1">
    <source>
        <dbReference type="EMBL" id="VDM65531.1"/>
    </source>
</evidence>
<proteinExistence type="predicted"/>
<dbReference type="GO" id="GO:0000278">
    <property type="term" value="P:mitotic cell cycle"/>
    <property type="evidence" value="ECO:0007669"/>
    <property type="project" value="TreeGrafter"/>
</dbReference>
<dbReference type="Pfam" id="PF12330">
    <property type="entry name" value="Haspin_kinase"/>
    <property type="match status" value="1"/>
</dbReference>
<dbReference type="Gene3D" id="1.10.510.10">
    <property type="entry name" value="Transferase(Phosphotransferase) domain 1"/>
    <property type="match status" value="2"/>
</dbReference>
<dbReference type="GO" id="GO:0005737">
    <property type="term" value="C:cytoplasm"/>
    <property type="evidence" value="ECO:0007669"/>
    <property type="project" value="TreeGrafter"/>
</dbReference>
<dbReference type="Gene3D" id="3.30.200.20">
    <property type="entry name" value="Phosphorylase Kinase, domain 1"/>
    <property type="match status" value="1"/>
</dbReference>
<dbReference type="EMBL" id="UYYB01000905">
    <property type="protein sequence ID" value="VDM65531.1"/>
    <property type="molecule type" value="Genomic_DNA"/>
</dbReference>
<accession>A0A3P7HWZ5</accession>
<dbReference type="GO" id="GO:0005634">
    <property type="term" value="C:nucleus"/>
    <property type="evidence" value="ECO:0007669"/>
    <property type="project" value="TreeGrafter"/>
</dbReference>
<evidence type="ECO:0008006" key="3">
    <source>
        <dbReference type="Google" id="ProtNLM"/>
    </source>
</evidence>
<evidence type="ECO:0000313" key="2">
    <source>
        <dbReference type="Proteomes" id="UP000270094"/>
    </source>
</evidence>
<sequence length="309" mass="34428">MLDGCHNIFILQKCAPQAHSTPFDQISGNPFETATGGGKEVSRCVVFNSDYPLSLADVPISPVIREDSFEKVDSCVLPEYPGLSTGDVPVLKDTSNGEEYLTFLVYVLLYLNLVSGADNDDTDNDANTLAALLETSMDLSLCGHVNGEYLMDAAGVLPEVIGFLYYLRQFAPGLYPDPFLAAWDEYDEEKESENDRPTEYASKDQLFVTMGMAMGGADLEHFQDQVLSALLQIAISLVVAEERLEFEHRDLHIGNVLVLEEDNDLDLILLACFLEGTTLFRDLESDEELFAGTGDYQFDIYRMMRHENQ</sequence>
<gene>
    <name evidence="1" type="ORF">SVUK_LOCUS529</name>
</gene>
<dbReference type="PANTHER" id="PTHR24419:SF18">
    <property type="entry name" value="SERINE_THREONINE-PROTEIN KINASE HASPIN"/>
    <property type="match status" value="1"/>
</dbReference>
<dbReference type="AlphaFoldDB" id="A0A3P7HWZ5"/>
<dbReference type="OrthoDB" id="21018at2759"/>
<dbReference type="Proteomes" id="UP000270094">
    <property type="component" value="Unassembled WGS sequence"/>
</dbReference>
<keyword evidence="2" id="KW-1185">Reference proteome</keyword>
<dbReference type="GO" id="GO:0072354">
    <property type="term" value="F:histone H3T3 kinase activity"/>
    <property type="evidence" value="ECO:0007669"/>
    <property type="project" value="TreeGrafter"/>
</dbReference>
<reference evidence="1 2" key="1">
    <citation type="submission" date="2018-11" db="EMBL/GenBank/DDBJ databases">
        <authorList>
            <consortium name="Pathogen Informatics"/>
        </authorList>
    </citation>
    <scope>NUCLEOTIDE SEQUENCE [LARGE SCALE GENOMIC DNA]</scope>
</reference>